<dbReference type="InterPro" id="IPR050739">
    <property type="entry name" value="MFP"/>
</dbReference>
<dbReference type="InterPro" id="IPR011053">
    <property type="entry name" value="Single_hybrid_motif"/>
</dbReference>
<evidence type="ECO:0000256" key="1">
    <source>
        <dbReference type="SAM" id="Coils"/>
    </source>
</evidence>
<keyword evidence="2" id="KW-0472">Membrane</keyword>
<keyword evidence="2" id="KW-0812">Transmembrane</keyword>
<dbReference type="RefSeq" id="WP_342157975.1">
    <property type="nucleotide sequence ID" value="NZ_JBCDNA010000001.1"/>
</dbReference>
<keyword evidence="1" id="KW-0175">Coiled coil</keyword>
<name>A0ABU9KWF8_9FLAO</name>
<evidence type="ECO:0000313" key="3">
    <source>
        <dbReference type="EMBL" id="MEL4454434.1"/>
    </source>
</evidence>
<keyword evidence="2" id="KW-1133">Transmembrane helix</keyword>
<reference evidence="3 4" key="1">
    <citation type="submission" date="2024-04" db="EMBL/GenBank/DDBJ databases">
        <title>whole genome sequencing of Lutimonas vermicola strain IMCC1616.</title>
        <authorList>
            <person name="Bae S.S."/>
        </authorList>
    </citation>
    <scope>NUCLEOTIDE SEQUENCE [LARGE SCALE GENOMIC DNA]</scope>
    <source>
        <strain evidence="3 4">IMCC1616</strain>
    </source>
</reference>
<dbReference type="PANTHER" id="PTHR30386">
    <property type="entry name" value="MEMBRANE FUSION SUBUNIT OF EMRAB-TOLC MULTIDRUG EFFLUX PUMP"/>
    <property type="match status" value="1"/>
</dbReference>
<sequence>MLNISNNPLNKKVTIAGYASYKKAFHRVHFKFFNKLVGTFFFICLVILFLPWTQNVTADGYVTTLTPDQRPQTIQSQIPGRIENWYVREGDFVQKGDTILHISEIKTEYQDPKLVERSRVQRDAKSNSVLSYKQKVKALEMQLEAIKNERELKLSQAKNKLQQSRLKVKSDSMDLSAAITNSQVAEIQYKRSITLQKEGLKPMTDVEEKSIKLQATQAKLISQQNKLMASRNDVINAELEINRISAEYAEKLSKSQSEKYTALSSQFEAEVETSKLENTTSNYEIRNSLYYITAPLSGYVNKALRAGIGETFKEGESLVGIMPENYDLAVETFVEPIDLPLIHKGEKVRIQFDGWPAIFFSGWPNAAFGTFAGRVVAVETFISSNGKFRVLIAPDHEQTAWPKNVRVGSGAYTIALLEDVPIWYELWRKLNGFPPNYYTPDSKSVETKSK</sequence>
<dbReference type="SUPFAM" id="SSF51230">
    <property type="entry name" value="Single hybrid motif"/>
    <property type="match status" value="1"/>
</dbReference>
<organism evidence="3 4">
    <name type="scientific">Lutimonas vermicola</name>
    <dbReference type="NCBI Taxonomy" id="414288"/>
    <lineage>
        <taxon>Bacteria</taxon>
        <taxon>Pseudomonadati</taxon>
        <taxon>Bacteroidota</taxon>
        <taxon>Flavobacteriia</taxon>
        <taxon>Flavobacteriales</taxon>
        <taxon>Flavobacteriaceae</taxon>
        <taxon>Lutimonas</taxon>
    </lineage>
</organism>
<keyword evidence="4" id="KW-1185">Reference proteome</keyword>
<dbReference type="Gene3D" id="2.40.50.100">
    <property type="match status" value="1"/>
</dbReference>
<proteinExistence type="predicted"/>
<feature type="transmembrane region" description="Helical" evidence="2">
    <location>
        <begin position="32"/>
        <end position="52"/>
    </location>
</feature>
<dbReference type="PANTHER" id="PTHR30386:SF27">
    <property type="entry name" value="MEMBRANE FUSION PROTEIN (MFP) FAMILY PROTEIN"/>
    <property type="match status" value="1"/>
</dbReference>
<feature type="coiled-coil region" evidence="1">
    <location>
        <begin position="129"/>
        <end position="167"/>
    </location>
</feature>
<comment type="caution">
    <text evidence="3">The sequence shown here is derived from an EMBL/GenBank/DDBJ whole genome shotgun (WGS) entry which is preliminary data.</text>
</comment>
<accession>A0ABU9KWF8</accession>
<evidence type="ECO:0000256" key="2">
    <source>
        <dbReference type="SAM" id="Phobius"/>
    </source>
</evidence>
<gene>
    <name evidence="3" type="ORF">AABB81_00900</name>
</gene>
<evidence type="ECO:0000313" key="4">
    <source>
        <dbReference type="Proteomes" id="UP001474120"/>
    </source>
</evidence>
<protein>
    <submittedName>
        <fullName evidence="3">HlyD family efflux transporter periplasmic adaptor subunit</fullName>
    </submittedName>
</protein>
<dbReference type="EMBL" id="JBCDNA010000001">
    <property type="protein sequence ID" value="MEL4454434.1"/>
    <property type="molecule type" value="Genomic_DNA"/>
</dbReference>
<dbReference type="Proteomes" id="UP001474120">
    <property type="component" value="Unassembled WGS sequence"/>
</dbReference>
<dbReference type="PRINTS" id="PR01490">
    <property type="entry name" value="RTXTOXIND"/>
</dbReference>